<dbReference type="Proteomes" id="UP001652600">
    <property type="component" value="Chromosome 4"/>
</dbReference>
<evidence type="ECO:0000313" key="2">
    <source>
        <dbReference type="Proteomes" id="UP001652600"/>
    </source>
</evidence>
<dbReference type="RefSeq" id="XP_016902758.1">
    <property type="nucleotide sequence ID" value="XM_017047269.2"/>
</dbReference>
<proteinExistence type="predicted"/>
<evidence type="ECO:0000313" key="3">
    <source>
        <dbReference type="RefSeq" id="XP_016902758.1"/>
    </source>
</evidence>
<accession>A0A1S4E3F7</accession>
<name>A0A1S4E3F7_CUCME</name>
<dbReference type="AlphaFoldDB" id="A0A1S4E3F7"/>
<dbReference type="GO" id="GO:0009725">
    <property type="term" value="P:response to hormone"/>
    <property type="evidence" value="ECO:0007669"/>
    <property type="project" value="InterPro"/>
</dbReference>
<keyword evidence="1" id="KW-1133">Transmembrane helix</keyword>
<keyword evidence="2" id="KW-1185">Reference proteome</keyword>
<dbReference type="KEGG" id="cmo:103500375"/>
<keyword evidence="1" id="KW-0472">Membrane</keyword>
<evidence type="ECO:0000256" key="1">
    <source>
        <dbReference type="SAM" id="Phobius"/>
    </source>
</evidence>
<dbReference type="PANTHER" id="PTHR31384:SF8">
    <property type="entry name" value="AUXIN RESPONSE FACTOR 11"/>
    <property type="match status" value="1"/>
</dbReference>
<dbReference type="GO" id="GO:0006355">
    <property type="term" value="P:regulation of DNA-templated transcription"/>
    <property type="evidence" value="ECO:0007669"/>
    <property type="project" value="InterPro"/>
</dbReference>
<dbReference type="GO" id="GO:0003677">
    <property type="term" value="F:DNA binding"/>
    <property type="evidence" value="ECO:0007669"/>
    <property type="project" value="InterPro"/>
</dbReference>
<dbReference type="PANTHER" id="PTHR31384">
    <property type="entry name" value="AUXIN RESPONSE FACTOR 4-RELATED"/>
    <property type="match status" value="1"/>
</dbReference>
<dbReference type="GeneID" id="103500375"/>
<reference evidence="3" key="1">
    <citation type="submission" date="2025-08" db="UniProtKB">
        <authorList>
            <consortium name="RefSeq"/>
        </authorList>
    </citation>
    <scope>IDENTIFICATION</scope>
    <source>
        <tissue evidence="3">Stem</tissue>
    </source>
</reference>
<dbReference type="SMR" id="A0A1S4E3F7"/>
<dbReference type="OrthoDB" id="2016915at2759"/>
<organism evidence="2 3">
    <name type="scientific">Cucumis melo</name>
    <name type="common">Muskmelon</name>
    <dbReference type="NCBI Taxonomy" id="3656"/>
    <lineage>
        <taxon>Eukaryota</taxon>
        <taxon>Viridiplantae</taxon>
        <taxon>Streptophyta</taxon>
        <taxon>Embryophyta</taxon>
        <taxon>Tracheophyta</taxon>
        <taxon>Spermatophyta</taxon>
        <taxon>Magnoliopsida</taxon>
        <taxon>eudicotyledons</taxon>
        <taxon>Gunneridae</taxon>
        <taxon>Pentapetalae</taxon>
        <taxon>rosids</taxon>
        <taxon>fabids</taxon>
        <taxon>Cucurbitales</taxon>
        <taxon>Cucurbitaceae</taxon>
        <taxon>Benincaseae</taxon>
        <taxon>Cucumis</taxon>
    </lineage>
</organism>
<dbReference type="InterPro" id="IPR044835">
    <property type="entry name" value="ARF_plant"/>
</dbReference>
<sequence length="137" mass="15832">MTLYEEKPGESHKGLEGEDLYEELWKACAGPLVEVPIDGERVFYFPQSHMEQLEESTNQELNHQISHFDLPPKILCRVVNIRLLAEKDSDEVYAQITLYPEADVCIYFYFLALILLLFLFLLSHPSTHPTIPFSETS</sequence>
<dbReference type="InParanoid" id="A0A1S4E3F7"/>
<gene>
    <name evidence="3" type="primary">LOC103500375</name>
</gene>
<feature type="transmembrane region" description="Helical" evidence="1">
    <location>
        <begin position="106"/>
        <end position="123"/>
    </location>
</feature>
<keyword evidence="1" id="KW-0812">Transmembrane</keyword>
<protein>
    <submittedName>
        <fullName evidence="3">Auxin response factor 11-like</fullName>
    </submittedName>
</protein>